<keyword evidence="2" id="KW-1185">Reference proteome</keyword>
<reference evidence="1 2" key="1">
    <citation type="submission" date="2019-02" db="EMBL/GenBank/DDBJ databases">
        <title>Genome sequencing of the rare red list fungi Antrodiella citrinella (Flaviporus citrinellus).</title>
        <authorList>
            <person name="Buettner E."/>
            <person name="Kellner H."/>
        </authorList>
    </citation>
    <scope>NUCLEOTIDE SEQUENCE [LARGE SCALE GENOMIC DNA]</scope>
    <source>
        <strain evidence="1 2">DSM 108506</strain>
    </source>
</reference>
<accession>A0A4S4MLW0</accession>
<gene>
    <name evidence="1" type="ORF">EUX98_g7303</name>
</gene>
<name>A0A4S4MLW0_9APHY</name>
<proteinExistence type="predicted"/>
<dbReference type="EMBL" id="SGPM01000300">
    <property type="protein sequence ID" value="THH26886.1"/>
    <property type="molecule type" value="Genomic_DNA"/>
</dbReference>
<protein>
    <submittedName>
        <fullName evidence="1">Uncharacterized protein</fullName>
    </submittedName>
</protein>
<dbReference type="Proteomes" id="UP000308730">
    <property type="component" value="Unassembled WGS sequence"/>
</dbReference>
<dbReference type="AlphaFoldDB" id="A0A4S4MLW0"/>
<organism evidence="1 2">
    <name type="scientific">Antrodiella citrinella</name>
    <dbReference type="NCBI Taxonomy" id="2447956"/>
    <lineage>
        <taxon>Eukaryota</taxon>
        <taxon>Fungi</taxon>
        <taxon>Dikarya</taxon>
        <taxon>Basidiomycota</taxon>
        <taxon>Agaricomycotina</taxon>
        <taxon>Agaricomycetes</taxon>
        <taxon>Polyporales</taxon>
        <taxon>Steccherinaceae</taxon>
        <taxon>Antrodiella</taxon>
    </lineage>
</organism>
<evidence type="ECO:0000313" key="2">
    <source>
        <dbReference type="Proteomes" id="UP000308730"/>
    </source>
</evidence>
<sequence>MDLIRLLPKSLDPTAFIICCDKPVCQPVGYTSEECFAALGLLTLASSQPAAATISPVPGPYEAQESSSVVRYATVEDDPFFTALEELCDPDGSSKTSLEPLSPLAHLTPLLDTSISLSSLAGDQEDDFWEGDSFDTFVQDGPLTLSDSEDGFSTSNDWKLVVEEKEYAPRCHGQDEDVEMGIEDGVFQAWESGREWEGNHSPTYNEDDDDQRCTGAAQYDFLLDCDMDASGMGFDHVMKEVMDPGSDWAQTLFTF</sequence>
<evidence type="ECO:0000313" key="1">
    <source>
        <dbReference type="EMBL" id="THH26886.1"/>
    </source>
</evidence>
<comment type="caution">
    <text evidence="1">The sequence shown here is derived from an EMBL/GenBank/DDBJ whole genome shotgun (WGS) entry which is preliminary data.</text>
</comment>